<dbReference type="RefSeq" id="WP_182662606.1">
    <property type="nucleotide sequence ID" value="NZ_JACIVI010000001.1"/>
</dbReference>
<evidence type="ECO:0008006" key="3">
    <source>
        <dbReference type="Google" id="ProtNLM"/>
    </source>
</evidence>
<protein>
    <recommendedName>
        <fullName evidence="3">Prepilin-type N-terminal cleavage/methylation domain-containing protein</fullName>
    </recommendedName>
</protein>
<accession>A0A839HQF1</accession>
<sequence length="209" mass="22148">MRLAPSARGATLIELMLGLTLAALLLATALRLMAVQIDTFLRTMRGVQLDQDLRAASDLIVRELRRAGHWPAALDGGSTPNPLGGLLLGGTPGSAVVGYSYEEAGVAQHRVLRLSSSTLQMQLGPTASFQALSDPAVTRVLSFELLLIAHSQPAWLACAGSASPGLRTPRQLALQITAESPVDPRVRGQVRTRIRLRNDALATPPTCSS</sequence>
<proteinExistence type="predicted"/>
<keyword evidence="2" id="KW-1185">Reference proteome</keyword>
<evidence type="ECO:0000313" key="2">
    <source>
        <dbReference type="Proteomes" id="UP000586093"/>
    </source>
</evidence>
<organism evidence="1 2">
    <name type="scientific">Aquariibacter albus</name>
    <dbReference type="NCBI Taxonomy" id="2759899"/>
    <lineage>
        <taxon>Bacteria</taxon>
        <taxon>Pseudomonadati</taxon>
        <taxon>Pseudomonadota</taxon>
        <taxon>Betaproteobacteria</taxon>
        <taxon>Burkholderiales</taxon>
        <taxon>Sphaerotilaceae</taxon>
        <taxon>Aquariibacter</taxon>
    </lineage>
</organism>
<reference evidence="1 2" key="1">
    <citation type="submission" date="2020-08" db="EMBL/GenBank/DDBJ databases">
        <title>Aquariorum lacteus gen. nov., sp. nov., a new member of the family Comamonadaceae, isolated from freshwater aquarium.</title>
        <authorList>
            <person name="Chun S.-J."/>
        </authorList>
    </citation>
    <scope>NUCLEOTIDE SEQUENCE [LARGE SCALE GENOMIC DNA]</scope>
    <source>
        <strain evidence="1 2">SJAQ100</strain>
    </source>
</reference>
<dbReference type="EMBL" id="JACIVI010000001">
    <property type="protein sequence ID" value="MBB1161660.1"/>
    <property type="molecule type" value="Genomic_DNA"/>
</dbReference>
<dbReference type="AlphaFoldDB" id="A0A839HQF1"/>
<dbReference type="Proteomes" id="UP000586093">
    <property type="component" value="Unassembled WGS sequence"/>
</dbReference>
<comment type="caution">
    <text evidence="1">The sequence shown here is derived from an EMBL/GenBank/DDBJ whole genome shotgun (WGS) entry which is preliminary data.</text>
</comment>
<gene>
    <name evidence="1" type="ORF">H4F90_06675</name>
</gene>
<name>A0A839HQF1_9BURK</name>
<evidence type="ECO:0000313" key="1">
    <source>
        <dbReference type="EMBL" id="MBB1161660.1"/>
    </source>
</evidence>